<name>A0ABY4XC46_9SPHN</name>
<reference evidence="1" key="1">
    <citation type="journal article" date="2022" name="Toxins">
        <title>Genomic Analysis of Sphingopyxis sp. USTB-05 for Biodegrading Cyanobacterial Hepatotoxins.</title>
        <authorList>
            <person name="Liu C."/>
            <person name="Xu Q."/>
            <person name="Zhao Z."/>
            <person name="Zhang H."/>
            <person name="Liu X."/>
            <person name="Yin C."/>
            <person name="Liu Y."/>
            <person name="Yan H."/>
        </authorList>
    </citation>
    <scope>NUCLEOTIDE SEQUENCE</scope>
    <source>
        <strain evidence="1">NBD5</strain>
    </source>
</reference>
<gene>
    <name evidence="1" type="primary">lptE</name>
    <name evidence="1" type="ORF">LHA26_07530</name>
</gene>
<dbReference type="EMBL" id="CP084930">
    <property type="protein sequence ID" value="USI74291.1"/>
    <property type="molecule type" value="Genomic_DNA"/>
</dbReference>
<evidence type="ECO:0000313" key="2">
    <source>
        <dbReference type="Proteomes" id="UP001056937"/>
    </source>
</evidence>
<dbReference type="Gene3D" id="3.30.160.150">
    <property type="entry name" value="Lipoprotein like domain"/>
    <property type="match status" value="1"/>
</dbReference>
<keyword evidence="2" id="KW-1185">Reference proteome</keyword>
<sequence length="167" mass="17514">MRRRAALALMLALPGCGLHPLYGGGSAGPVGQALGQVEVAPIGGGQTGWLMRAALADRLGAVAKSAPRYRLEVELDDSVIGLGINDRNAVTRERRSLRARFRLVDTEAASSVVLDATAGSDVGIDVTSSDYSTLAAEQTALENLTGEVADQIVARVALFARRTRAKE</sequence>
<proteinExistence type="predicted"/>
<dbReference type="InterPro" id="IPR007485">
    <property type="entry name" value="LPS_assembly_LptE"/>
</dbReference>
<evidence type="ECO:0000313" key="1">
    <source>
        <dbReference type="EMBL" id="USI74291.1"/>
    </source>
</evidence>
<organism evidence="1 2">
    <name type="scientific">Sphingomonas morindae</name>
    <dbReference type="NCBI Taxonomy" id="1541170"/>
    <lineage>
        <taxon>Bacteria</taxon>
        <taxon>Pseudomonadati</taxon>
        <taxon>Pseudomonadota</taxon>
        <taxon>Alphaproteobacteria</taxon>
        <taxon>Sphingomonadales</taxon>
        <taxon>Sphingomonadaceae</taxon>
        <taxon>Sphingomonas</taxon>
    </lineage>
</organism>
<accession>A0ABY4XC46</accession>
<dbReference type="RefSeq" id="WP_252168094.1">
    <property type="nucleotide sequence ID" value="NZ_CP084930.1"/>
</dbReference>
<keyword evidence="1" id="KW-0449">Lipoprotein</keyword>
<dbReference type="Pfam" id="PF04390">
    <property type="entry name" value="LptE"/>
    <property type="match status" value="1"/>
</dbReference>
<dbReference type="Proteomes" id="UP001056937">
    <property type="component" value="Chromosome 1"/>
</dbReference>
<protein>
    <submittedName>
        <fullName evidence="1">LPS assembly lipoprotein LptE</fullName>
    </submittedName>
</protein>